<dbReference type="Pfam" id="PF01565">
    <property type="entry name" value="FAD_binding_4"/>
    <property type="match status" value="1"/>
</dbReference>
<dbReference type="PANTHER" id="PTHR46568">
    <property type="entry name" value="ALKYLDIHYDROXYACETONEPHOSPHATE SYNTHASE, PEROXISOMAL"/>
    <property type="match status" value="1"/>
</dbReference>
<dbReference type="InterPro" id="IPR016169">
    <property type="entry name" value="FAD-bd_PCMH_sub2"/>
</dbReference>
<dbReference type="SUPFAM" id="SSF55103">
    <property type="entry name" value="FAD-linked oxidases, C-terminal domain"/>
    <property type="match status" value="1"/>
</dbReference>
<dbReference type="Gene3D" id="3.30.465.10">
    <property type="match status" value="1"/>
</dbReference>
<keyword evidence="2" id="KW-0285">Flavoprotein</keyword>
<evidence type="ECO:0000256" key="1">
    <source>
        <dbReference type="ARBA" id="ARBA00008000"/>
    </source>
</evidence>
<dbReference type="SUPFAM" id="SSF56176">
    <property type="entry name" value="FAD-binding/transporter-associated domain-like"/>
    <property type="match status" value="1"/>
</dbReference>
<evidence type="ECO:0000313" key="6">
    <source>
        <dbReference type="Proteomes" id="UP001595462"/>
    </source>
</evidence>
<dbReference type="RefSeq" id="WP_380686179.1">
    <property type="nucleotide sequence ID" value="NZ_JBHRSS010000001.1"/>
</dbReference>
<dbReference type="PANTHER" id="PTHR46568:SF1">
    <property type="entry name" value="ALKYLDIHYDROXYACETONEPHOSPHATE SYNTHASE, PEROXISOMAL"/>
    <property type="match status" value="1"/>
</dbReference>
<dbReference type="PROSITE" id="PS51387">
    <property type="entry name" value="FAD_PCMH"/>
    <property type="match status" value="1"/>
</dbReference>
<dbReference type="EMBL" id="JBHRSS010000001">
    <property type="protein sequence ID" value="MFC3102783.1"/>
    <property type="molecule type" value="Genomic_DNA"/>
</dbReference>
<comment type="similarity">
    <text evidence="1">Belongs to the FAD-binding oxidoreductase/transferase type 4 family.</text>
</comment>
<dbReference type="InterPro" id="IPR016166">
    <property type="entry name" value="FAD-bd_PCMH"/>
</dbReference>
<evidence type="ECO:0000259" key="4">
    <source>
        <dbReference type="PROSITE" id="PS51387"/>
    </source>
</evidence>
<keyword evidence="6" id="KW-1185">Reference proteome</keyword>
<keyword evidence="3" id="KW-0274">FAD</keyword>
<dbReference type="Gene3D" id="3.30.70.3450">
    <property type="match status" value="1"/>
</dbReference>
<protein>
    <submittedName>
        <fullName evidence="5">FAD-binding oxidoreductase</fullName>
    </submittedName>
</protein>
<evidence type="ECO:0000256" key="2">
    <source>
        <dbReference type="ARBA" id="ARBA00022630"/>
    </source>
</evidence>
<gene>
    <name evidence="5" type="ORF">ACFOSU_02625</name>
</gene>
<dbReference type="InterPro" id="IPR004113">
    <property type="entry name" value="FAD-bd_oxidored_4_C"/>
</dbReference>
<dbReference type="InterPro" id="IPR036318">
    <property type="entry name" value="FAD-bd_PCMH-like_sf"/>
</dbReference>
<reference evidence="6" key="1">
    <citation type="journal article" date="2019" name="Int. J. Syst. Evol. Microbiol.">
        <title>The Global Catalogue of Microorganisms (GCM) 10K type strain sequencing project: providing services to taxonomists for standard genome sequencing and annotation.</title>
        <authorList>
            <consortium name="The Broad Institute Genomics Platform"/>
            <consortium name="The Broad Institute Genome Sequencing Center for Infectious Disease"/>
            <person name="Wu L."/>
            <person name="Ma J."/>
        </authorList>
    </citation>
    <scope>NUCLEOTIDE SEQUENCE [LARGE SCALE GENOMIC DNA]</scope>
    <source>
        <strain evidence="6">KCTC 52640</strain>
    </source>
</reference>
<feature type="domain" description="FAD-binding PCMH-type" evidence="4">
    <location>
        <begin position="93"/>
        <end position="276"/>
    </location>
</feature>
<dbReference type="InterPro" id="IPR025650">
    <property type="entry name" value="Alkyl-DHAP_Synthase"/>
</dbReference>
<proteinExistence type="inferred from homology"/>
<dbReference type="Gene3D" id="3.30.300.330">
    <property type="match status" value="1"/>
</dbReference>
<comment type="caution">
    <text evidence="5">The sequence shown here is derived from an EMBL/GenBank/DDBJ whole genome shotgun (WGS) entry which is preliminary data.</text>
</comment>
<evidence type="ECO:0000256" key="3">
    <source>
        <dbReference type="ARBA" id="ARBA00022827"/>
    </source>
</evidence>
<accession>A0ABV7EJF5</accession>
<organism evidence="5 6">
    <name type="scientific">Salinisphaera aquimarina</name>
    <dbReference type="NCBI Taxonomy" id="2094031"/>
    <lineage>
        <taxon>Bacteria</taxon>
        <taxon>Pseudomonadati</taxon>
        <taxon>Pseudomonadota</taxon>
        <taxon>Gammaproteobacteria</taxon>
        <taxon>Salinisphaerales</taxon>
        <taxon>Salinisphaeraceae</taxon>
        <taxon>Salinisphaera</taxon>
    </lineage>
</organism>
<name>A0ABV7EJF5_9GAMM</name>
<sequence>MNKTRNPVGWGYVEDALSEADVRPVLDIMQPMLNRAAGARRPAPSAQNITLSTPPVSPPKVLQGVVATDHETRLLHAAGRSFRDLATLRAGRPLPAPAAVATPRDERELADVLAWASDTGLAGIPFGGGSSVVGGVNPEDMGDWPGAVTIDLQRMNRVLEVSERDRVVHAQAGILGPELEARLSPHGLGMRHYPQSYFHSTLGGWVATRGAGHFSTLRAKIEDRVQALSVMLPDGSTATTRPLPASSIGPDPNRLWCGSEGALGIITDVRLRVVASPAHKHSAAVGFTDFESALEATRAIVQAELWPAQMRVLDPFEHMVSSAQSGAVGEGALMILGFEGPRDVALQCEAALEIAREHGGTPRESSDGGTGSWRDAFFRQPYMRDALLDYAVIVDTFETAVPWSAVPAFYHHVVEATGDALEQIAGAGGVACRVTHAYPDGVALYFSFYAPGEHAALLAQWQQIKSAASEAVIAGGGTMSHHHAMGRDHKHWVREEIPAAFRSAIRGAKQALDPSGMLNPGLWFAD</sequence>
<dbReference type="Pfam" id="PF02913">
    <property type="entry name" value="FAD-oxidase_C"/>
    <property type="match status" value="1"/>
</dbReference>
<dbReference type="Proteomes" id="UP001595462">
    <property type="component" value="Unassembled WGS sequence"/>
</dbReference>
<dbReference type="InterPro" id="IPR016164">
    <property type="entry name" value="FAD-linked_Oxase-like_C"/>
</dbReference>
<evidence type="ECO:0000313" key="5">
    <source>
        <dbReference type="EMBL" id="MFC3102783.1"/>
    </source>
</evidence>
<dbReference type="Gene3D" id="3.30.43.10">
    <property type="entry name" value="Uridine Diphospho-n-acetylenolpyruvylglucosamine Reductase, domain 2"/>
    <property type="match status" value="1"/>
</dbReference>
<dbReference type="InterPro" id="IPR006094">
    <property type="entry name" value="Oxid_FAD_bind_N"/>
</dbReference>
<dbReference type="InterPro" id="IPR016167">
    <property type="entry name" value="FAD-bd_PCMH_sub1"/>
</dbReference>